<dbReference type="EMBL" id="WOCE01000010">
    <property type="protein sequence ID" value="KAE9606272.1"/>
    <property type="molecule type" value="Genomic_DNA"/>
</dbReference>
<feature type="compositionally biased region" description="Basic and acidic residues" evidence="1">
    <location>
        <begin position="60"/>
        <end position="81"/>
    </location>
</feature>
<evidence type="ECO:0000313" key="3">
    <source>
        <dbReference type="EMBL" id="KAE9606272.1"/>
    </source>
</evidence>
<dbReference type="PANTHER" id="PTHR34545:SF1">
    <property type="entry name" value="CLAVATA3_ESR (CLE)-RELATED PROTEIN 22"/>
    <property type="match status" value="1"/>
</dbReference>
<evidence type="ECO:0000256" key="2">
    <source>
        <dbReference type="SAM" id="SignalP"/>
    </source>
</evidence>
<sequence length="92" mass="10500">MHDLCLEKMRLMSLACCSVLLLLVMFMLKISFAATDESTKFQSIRARTMPKLNPSSQAKEGSRKNRDEEGSEKVIGDEKRRIYTGPNPLHNR</sequence>
<keyword evidence="4" id="KW-1185">Reference proteome</keyword>
<protein>
    <submittedName>
        <fullName evidence="3">Uncharacterized protein</fullName>
    </submittedName>
</protein>
<feature type="chain" id="PRO_5043658118" evidence="2">
    <location>
        <begin position="34"/>
        <end position="92"/>
    </location>
</feature>
<feature type="signal peptide" evidence="2">
    <location>
        <begin position="1"/>
        <end position="33"/>
    </location>
</feature>
<dbReference type="AlphaFoldDB" id="A0A6A4PXS9"/>
<reference evidence="4" key="1">
    <citation type="journal article" date="2020" name="Nat. Commun.">
        <title>Genome sequence of the cluster root forming white lupin.</title>
        <authorList>
            <person name="Hufnagel B."/>
            <person name="Marques A."/>
            <person name="Soriano A."/>
            <person name="Marques L."/>
            <person name="Divol F."/>
            <person name="Doumas P."/>
            <person name="Sallet E."/>
            <person name="Mancinotti D."/>
            <person name="Carrere S."/>
            <person name="Marande W."/>
            <person name="Arribat S."/>
            <person name="Keller J."/>
            <person name="Huneau C."/>
            <person name="Blein T."/>
            <person name="Aime D."/>
            <person name="Laguerre M."/>
            <person name="Taylor J."/>
            <person name="Schubert V."/>
            <person name="Nelson M."/>
            <person name="Geu-Flores F."/>
            <person name="Crespi M."/>
            <person name="Gallardo-Guerrero K."/>
            <person name="Delaux P.-M."/>
            <person name="Salse J."/>
            <person name="Berges H."/>
            <person name="Guyot R."/>
            <person name="Gouzy J."/>
            <person name="Peret B."/>
        </authorList>
    </citation>
    <scope>NUCLEOTIDE SEQUENCE [LARGE SCALE GENOMIC DNA]</scope>
    <source>
        <strain evidence="4">cv. Amiga</strain>
    </source>
</reference>
<feature type="region of interest" description="Disordered" evidence="1">
    <location>
        <begin position="45"/>
        <end position="92"/>
    </location>
</feature>
<dbReference type="InterPro" id="IPR033249">
    <property type="entry name" value="CLE_plant"/>
</dbReference>
<dbReference type="OrthoDB" id="1405557at2759"/>
<evidence type="ECO:0000256" key="1">
    <source>
        <dbReference type="SAM" id="MobiDB-lite"/>
    </source>
</evidence>
<evidence type="ECO:0000313" key="4">
    <source>
        <dbReference type="Proteomes" id="UP000447434"/>
    </source>
</evidence>
<gene>
    <name evidence="3" type="ORF">Lalb_Chr10g0106131</name>
</gene>
<proteinExistence type="predicted"/>
<dbReference type="PANTHER" id="PTHR34545">
    <property type="entry name" value="CLAVATA3/ESR (CLE)-RELATED PROTEIN 22"/>
    <property type="match status" value="1"/>
</dbReference>
<name>A0A6A4PXS9_LUPAL</name>
<dbReference type="Proteomes" id="UP000447434">
    <property type="component" value="Chromosome 10"/>
</dbReference>
<keyword evidence="2" id="KW-0732">Signal</keyword>
<comment type="caution">
    <text evidence="3">The sequence shown here is derived from an EMBL/GenBank/DDBJ whole genome shotgun (WGS) entry which is preliminary data.</text>
</comment>
<dbReference type="GO" id="GO:0048731">
    <property type="term" value="P:system development"/>
    <property type="evidence" value="ECO:0007669"/>
    <property type="project" value="InterPro"/>
</dbReference>
<accession>A0A6A4PXS9</accession>
<organism evidence="3 4">
    <name type="scientific">Lupinus albus</name>
    <name type="common">White lupine</name>
    <name type="synonym">Lupinus termis</name>
    <dbReference type="NCBI Taxonomy" id="3870"/>
    <lineage>
        <taxon>Eukaryota</taxon>
        <taxon>Viridiplantae</taxon>
        <taxon>Streptophyta</taxon>
        <taxon>Embryophyta</taxon>
        <taxon>Tracheophyta</taxon>
        <taxon>Spermatophyta</taxon>
        <taxon>Magnoliopsida</taxon>
        <taxon>eudicotyledons</taxon>
        <taxon>Gunneridae</taxon>
        <taxon>Pentapetalae</taxon>
        <taxon>rosids</taxon>
        <taxon>fabids</taxon>
        <taxon>Fabales</taxon>
        <taxon>Fabaceae</taxon>
        <taxon>Papilionoideae</taxon>
        <taxon>50 kb inversion clade</taxon>
        <taxon>genistoids sensu lato</taxon>
        <taxon>core genistoids</taxon>
        <taxon>Genisteae</taxon>
        <taxon>Lupinus</taxon>
    </lineage>
</organism>